<dbReference type="PANTHER" id="PTHR33544">
    <property type="entry name" value="DUF4005 DOMAIN-CONTAINING PROTEIN-RELATED"/>
    <property type="match status" value="1"/>
</dbReference>
<evidence type="ECO:0000313" key="2">
    <source>
        <dbReference type="Proteomes" id="UP001152561"/>
    </source>
</evidence>
<dbReference type="PANTHER" id="PTHR33544:SF3">
    <property type="entry name" value="60S RIBOSOMAL PROTEIN L36"/>
    <property type="match status" value="1"/>
</dbReference>
<comment type="caution">
    <text evidence="1">The sequence shown here is derived from an EMBL/GenBank/DDBJ whole genome shotgun (WGS) entry which is preliminary data.</text>
</comment>
<accession>A0A9Q1R4A4</accession>
<proteinExistence type="predicted"/>
<dbReference type="InterPro" id="IPR040344">
    <property type="entry name" value="At3g17950-like"/>
</dbReference>
<organism evidence="1 2">
    <name type="scientific">Anisodus acutangulus</name>
    <dbReference type="NCBI Taxonomy" id="402998"/>
    <lineage>
        <taxon>Eukaryota</taxon>
        <taxon>Viridiplantae</taxon>
        <taxon>Streptophyta</taxon>
        <taxon>Embryophyta</taxon>
        <taxon>Tracheophyta</taxon>
        <taxon>Spermatophyta</taxon>
        <taxon>Magnoliopsida</taxon>
        <taxon>eudicotyledons</taxon>
        <taxon>Gunneridae</taxon>
        <taxon>Pentapetalae</taxon>
        <taxon>asterids</taxon>
        <taxon>lamiids</taxon>
        <taxon>Solanales</taxon>
        <taxon>Solanaceae</taxon>
        <taxon>Solanoideae</taxon>
        <taxon>Hyoscyameae</taxon>
        <taxon>Anisodus</taxon>
    </lineage>
</organism>
<sequence>MAQQEEGWPLGLQPLNVRSRGFNGSISFNTLITGSPSSSTDSSSDLDTQSTASFFHDKSITLGSLIGITSILEFSRRRTIVEPIIRDKKKINSNNKSRTWLFSLCSKLSTDAVSMNNINSAPSLGHFLEAERKAANERPNNGYGLDDFNQLSDHSNVNNNSNSLFIGGQIAPPPHDESRKGLFEKDDQNGHGGPLIFSCLCGHLVH</sequence>
<keyword evidence="2" id="KW-1185">Reference proteome</keyword>
<gene>
    <name evidence="1" type="ORF">K7X08_014331</name>
</gene>
<dbReference type="Proteomes" id="UP001152561">
    <property type="component" value="Unassembled WGS sequence"/>
</dbReference>
<evidence type="ECO:0000313" key="1">
    <source>
        <dbReference type="EMBL" id="KAJ8537791.1"/>
    </source>
</evidence>
<reference evidence="2" key="1">
    <citation type="journal article" date="2023" name="Proc. Natl. Acad. Sci. U.S.A.">
        <title>Genomic and structural basis for evolution of tropane alkaloid biosynthesis.</title>
        <authorList>
            <person name="Wanga Y.-J."/>
            <person name="Taina T."/>
            <person name="Yua J.-Y."/>
            <person name="Lia J."/>
            <person name="Xua B."/>
            <person name="Chenc J."/>
            <person name="D'Auriad J.C."/>
            <person name="Huanga J.-P."/>
            <person name="Huanga S.-X."/>
        </authorList>
    </citation>
    <scope>NUCLEOTIDE SEQUENCE [LARGE SCALE GENOMIC DNA]</scope>
    <source>
        <strain evidence="2">cv. KIB-2019</strain>
    </source>
</reference>
<dbReference type="OrthoDB" id="1924128at2759"/>
<name>A0A9Q1R4A4_9SOLA</name>
<dbReference type="EMBL" id="JAJAGQ010000017">
    <property type="protein sequence ID" value="KAJ8537791.1"/>
    <property type="molecule type" value="Genomic_DNA"/>
</dbReference>
<protein>
    <submittedName>
        <fullName evidence="1">Uncharacterized protein</fullName>
    </submittedName>
</protein>
<dbReference type="AlphaFoldDB" id="A0A9Q1R4A4"/>